<dbReference type="RefSeq" id="WP_015046562.1">
    <property type="nucleotide sequence ID" value="NC_018868.3"/>
</dbReference>
<comment type="similarity">
    <text evidence="11 12">Belongs to the TonB-dependent receptor family.</text>
</comment>
<keyword evidence="10 11" id="KW-0998">Cell outer membrane</keyword>
<evidence type="ECO:0000256" key="7">
    <source>
        <dbReference type="ARBA" id="ARBA00023065"/>
    </source>
</evidence>
<dbReference type="PANTHER" id="PTHR32552">
    <property type="entry name" value="FERRICHROME IRON RECEPTOR-RELATED"/>
    <property type="match status" value="1"/>
</dbReference>
<evidence type="ECO:0000256" key="2">
    <source>
        <dbReference type="ARBA" id="ARBA00022448"/>
    </source>
</evidence>
<feature type="chain" id="PRO_5003880618" evidence="13">
    <location>
        <begin position="31"/>
        <end position="777"/>
    </location>
</feature>
<keyword evidence="3 11" id="KW-1134">Transmembrane beta strand</keyword>
<dbReference type="eggNOG" id="COG4774">
    <property type="taxonomic scope" value="Bacteria"/>
</dbReference>
<dbReference type="HOGENOM" id="CLU_008287_15_0_6"/>
<dbReference type="AlphaFoldDB" id="K4KH06"/>
<evidence type="ECO:0000256" key="8">
    <source>
        <dbReference type="ARBA" id="ARBA00023077"/>
    </source>
</evidence>
<dbReference type="STRING" id="1117647.M5M_05960"/>
<evidence type="ECO:0000256" key="5">
    <source>
        <dbReference type="ARBA" id="ARBA00022692"/>
    </source>
</evidence>
<keyword evidence="16" id="KW-0675">Receptor</keyword>
<dbReference type="EMBL" id="CP003746">
    <property type="protein sequence ID" value="AFU98389.1"/>
    <property type="molecule type" value="Genomic_DNA"/>
</dbReference>
<evidence type="ECO:0000256" key="9">
    <source>
        <dbReference type="ARBA" id="ARBA00023136"/>
    </source>
</evidence>
<dbReference type="InterPro" id="IPR012910">
    <property type="entry name" value="Plug_dom"/>
</dbReference>
<evidence type="ECO:0000256" key="12">
    <source>
        <dbReference type="RuleBase" id="RU003357"/>
    </source>
</evidence>
<evidence type="ECO:0000256" key="3">
    <source>
        <dbReference type="ARBA" id="ARBA00022452"/>
    </source>
</evidence>
<protein>
    <submittedName>
        <fullName evidence="16">TonB-dependent receptor plug</fullName>
    </submittedName>
</protein>
<accession>K4KH06</accession>
<dbReference type="InterPro" id="IPR036942">
    <property type="entry name" value="Beta-barrel_TonB_sf"/>
</dbReference>
<keyword evidence="13" id="KW-0732">Signal</keyword>
<keyword evidence="5 11" id="KW-0812">Transmembrane</keyword>
<evidence type="ECO:0000313" key="16">
    <source>
        <dbReference type="EMBL" id="AFU98389.1"/>
    </source>
</evidence>
<evidence type="ECO:0000259" key="15">
    <source>
        <dbReference type="Pfam" id="PF07715"/>
    </source>
</evidence>
<keyword evidence="8 12" id="KW-0798">TonB box</keyword>
<keyword evidence="2 11" id="KW-0813">Transport</keyword>
<evidence type="ECO:0000256" key="10">
    <source>
        <dbReference type="ARBA" id="ARBA00023237"/>
    </source>
</evidence>
<dbReference type="GO" id="GO:0006826">
    <property type="term" value="P:iron ion transport"/>
    <property type="evidence" value="ECO:0007669"/>
    <property type="project" value="UniProtKB-KW"/>
</dbReference>
<dbReference type="PANTHER" id="PTHR32552:SF81">
    <property type="entry name" value="TONB-DEPENDENT OUTER MEMBRANE RECEPTOR"/>
    <property type="match status" value="1"/>
</dbReference>
<evidence type="ECO:0000256" key="4">
    <source>
        <dbReference type="ARBA" id="ARBA00022496"/>
    </source>
</evidence>
<keyword evidence="17" id="KW-1185">Reference proteome</keyword>
<proteinExistence type="inferred from homology"/>
<comment type="subcellular location">
    <subcellularLocation>
        <location evidence="1 11">Cell outer membrane</location>
        <topology evidence="1 11">Multi-pass membrane protein</topology>
    </subcellularLocation>
</comment>
<dbReference type="Gene3D" id="2.40.170.20">
    <property type="entry name" value="TonB-dependent receptor, beta-barrel domain"/>
    <property type="match status" value="1"/>
</dbReference>
<feature type="domain" description="TonB-dependent receptor-like beta-barrel" evidence="14">
    <location>
        <begin position="290"/>
        <end position="739"/>
    </location>
</feature>
<gene>
    <name evidence="16" type="ordered locus">M5M_05960</name>
</gene>
<feature type="signal peptide" evidence="13">
    <location>
        <begin position="1"/>
        <end position="30"/>
    </location>
</feature>
<keyword evidence="7" id="KW-0406">Ion transport</keyword>
<keyword evidence="4" id="KW-0410">Iron transport</keyword>
<keyword evidence="6" id="KW-0408">Iron</keyword>
<dbReference type="OrthoDB" id="7051185at2"/>
<dbReference type="Proteomes" id="UP000000466">
    <property type="component" value="Chromosome"/>
</dbReference>
<evidence type="ECO:0000256" key="6">
    <source>
        <dbReference type="ARBA" id="ARBA00023004"/>
    </source>
</evidence>
<reference evidence="16 17" key="1">
    <citation type="journal article" date="2013" name="Genome Announc.">
        <title>Complete genome sequence of Simiduia agarivorans SA1(T), a marine bacterium able to degrade a variety of polysaccharides.</title>
        <authorList>
            <person name="Lin S.Y."/>
            <person name="Shieh W.Y."/>
            <person name="Chen J.S."/>
            <person name="Tang S.L."/>
        </authorList>
    </citation>
    <scope>NUCLEOTIDE SEQUENCE [LARGE SCALE GENOMIC DNA]</scope>
    <source>
        <strain evidence="17">DSM 21679 / JCM 13881 / BCRC 17597 / SA1</strain>
    </source>
</reference>
<evidence type="ECO:0000256" key="11">
    <source>
        <dbReference type="PROSITE-ProRule" id="PRU01360"/>
    </source>
</evidence>
<evidence type="ECO:0000313" key="17">
    <source>
        <dbReference type="Proteomes" id="UP000000466"/>
    </source>
</evidence>
<keyword evidence="9 11" id="KW-0472">Membrane</keyword>
<dbReference type="InterPro" id="IPR039426">
    <property type="entry name" value="TonB-dep_rcpt-like"/>
</dbReference>
<feature type="domain" description="TonB-dependent receptor plug" evidence="15">
    <location>
        <begin position="48"/>
        <end position="155"/>
    </location>
</feature>
<dbReference type="KEGG" id="saga:M5M_05960"/>
<evidence type="ECO:0000256" key="13">
    <source>
        <dbReference type="SAM" id="SignalP"/>
    </source>
</evidence>
<evidence type="ECO:0000259" key="14">
    <source>
        <dbReference type="Pfam" id="PF00593"/>
    </source>
</evidence>
<dbReference type="GO" id="GO:0009279">
    <property type="term" value="C:cell outer membrane"/>
    <property type="evidence" value="ECO:0007669"/>
    <property type="project" value="UniProtKB-SubCell"/>
</dbReference>
<dbReference type="Pfam" id="PF00593">
    <property type="entry name" value="TonB_dep_Rec_b-barrel"/>
    <property type="match status" value="1"/>
</dbReference>
<dbReference type="InterPro" id="IPR000531">
    <property type="entry name" value="Beta-barrel_TonB"/>
</dbReference>
<dbReference type="SUPFAM" id="SSF56935">
    <property type="entry name" value="Porins"/>
    <property type="match status" value="1"/>
</dbReference>
<sequence>MKHTLPTRKRLAVSIAAAAVASGLGMNVHAQDWLEEVTVTATKRAENVQDVPLAISAFTGDFTKDNNLDDVKDLINITPGITGNSKDSFLDAVSVRGIRTQDFGIGGDPSAAFFKNDFYEGRNGAAVTSLYDMERSEVLRGPQGFLFGRSSIGGAISVHTQKADINGGNSGYIDVDLGQRGHAVVEGAINLPINEQWATRIAGYHSQEDGYVKNLAGGPDLIAHEKSALRWSTTFQGEKLGADFVAEYETREQSGSVYHAVTTGETWDAINEANGPISVPTGDREVALDLADGNQDDADILSLQLKLSYDLGFAELVSNTGYKDHDYYYGEDYDGTPVNLNNYRQEQSGDYFQQELRLTSTGSDALSWYAGVSYYQEKIDATFRLRGSEDEMCKYYYFYYYGSTINGCSDYYTDFYPSDTGFLDEGNRAKGDYEGWATYVDLSYAINDQWDASIGARYSNDKKTFTQNVPEPESYLGAYWAYGFFTDGDIKQSETWTDTTWRAIVRFRPNDTAMTFLSFTQGYKPGGFGTFSIDTDDTFEGDPISQGDYPLNTFDPETVDSWELGYKDSLFDGRANVTLTAFMYKYQDLQVINSEVPAKVRNAGVVDGSGIEGSITASLNDNWDLYAGIGYLNTEATKMAGVCPASDDTDPVANPTDSYCEGSKLFWAPDWSGSAVLNMHYPYGAGQIVGNLGVTFEGERGRGWEDLDETQIDAYQEWNLRFGYRSDDQWSVIAYVENLTDEVFYDGINNNGGIVPAHFFGVSRPRTFGISFGYEWQ</sequence>
<organism evidence="16 17">
    <name type="scientific">Simiduia agarivorans (strain DSM 21679 / JCM 13881 / BCRC 17597 / SA1)</name>
    <dbReference type="NCBI Taxonomy" id="1117647"/>
    <lineage>
        <taxon>Bacteria</taxon>
        <taxon>Pseudomonadati</taxon>
        <taxon>Pseudomonadota</taxon>
        <taxon>Gammaproteobacteria</taxon>
        <taxon>Cellvibrionales</taxon>
        <taxon>Cellvibrionaceae</taxon>
        <taxon>Simiduia</taxon>
    </lineage>
</organism>
<dbReference type="PROSITE" id="PS52016">
    <property type="entry name" value="TONB_DEPENDENT_REC_3"/>
    <property type="match status" value="1"/>
</dbReference>
<evidence type="ECO:0000256" key="1">
    <source>
        <dbReference type="ARBA" id="ARBA00004571"/>
    </source>
</evidence>
<dbReference type="Pfam" id="PF07715">
    <property type="entry name" value="Plug"/>
    <property type="match status" value="1"/>
</dbReference>
<name>K4KH06_SIMAS</name>